<reference evidence="2" key="1">
    <citation type="journal article" date="2023" name="Mol. Ecol. Resour.">
        <title>Chromosome-level genome assembly of a triploid poplar Populus alba 'Berolinensis'.</title>
        <authorList>
            <person name="Chen S."/>
            <person name="Yu Y."/>
            <person name="Wang X."/>
            <person name="Wang S."/>
            <person name="Zhang T."/>
            <person name="Zhou Y."/>
            <person name="He R."/>
            <person name="Meng N."/>
            <person name="Wang Y."/>
            <person name="Liu W."/>
            <person name="Liu Z."/>
            <person name="Liu J."/>
            <person name="Guo Q."/>
            <person name="Huang H."/>
            <person name="Sederoff R.R."/>
            <person name="Wang G."/>
            <person name="Qu G."/>
            <person name="Chen S."/>
        </authorList>
    </citation>
    <scope>NUCLEOTIDE SEQUENCE</scope>
    <source>
        <strain evidence="2">SC-2020</strain>
    </source>
</reference>
<gene>
    <name evidence="2" type="ORF">NC653_030107</name>
</gene>
<evidence type="ECO:0000313" key="3">
    <source>
        <dbReference type="Proteomes" id="UP001164929"/>
    </source>
</evidence>
<feature type="region of interest" description="Disordered" evidence="1">
    <location>
        <begin position="19"/>
        <end position="38"/>
    </location>
</feature>
<organism evidence="2 3">
    <name type="scientific">Populus alba x Populus x berolinensis</name>
    <dbReference type="NCBI Taxonomy" id="444605"/>
    <lineage>
        <taxon>Eukaryota</taxon>
        <taxon>Viridiplantae</taxon>
        <taxon>Streptophyta</taxon>
        <taxon>Embryophyta</taxon>
        <taxon>Tracheophyta</taxon>
        <taxon>Spermatophyta</taxon>
        <taxon>Magnoliopsida</taxon>
        <taxon>eudicotyledons</taxon>
        <taxon>Gunneridae</taxon>
        <taxon>Pentapetalae</taxon>
        <taxon>rosids</taxon>
        <taxon>fabids</taxon>
        <taxon>Malpighiales</taxon>
        <taxon>Salicaceae</taxon>
        <taxon>Saliceae</taxon>
        <taxon>Populus</taxon>
    </lineage>
</organism>
<dbReference type="Proteomes" id="UP001164929">
    <property type="component" value="Chromosome 13"/>
</dbReference>
<dbReference type="EMBL" id="JAQIZT010000013">
    <property type="protein sequence ID" value="KAJ6973960.1"/>
    <property type="molecule type" value="Genomic_DNA"/>
</dbReference>
<dbReference type="AlphaFoldDB" id="A0AAD6LVT4"/>
<name>A0AAD6LVT4_9ROSI</name>
<keyword evidence="3" id="KW-1185">Reference proteome</keyword>
<comment type="caution">
    <text evidence="2">The sequence shown here is derived from an EMBL/GenBank/DDBJ whole genome shotgun (WGS) entry which is preliminary data.</text>
</comment>
<feature type="region of interest" description="Disordered" evidence="1">
    <location>
        <begin position="89"/>
        <end position="178"/>
    </location>
</feature>
<accession>A0AAD6LVT4</accession>
<sequence length="178" mass="19929">MGNGLGIDSDEDALSLIRNRNPTKLISDEDDDFGSSQRKQRTMAFIGRRNERNSDWEDASISGSVSVMILIDHHLFPMVIIEDFDANDRSGWEMNDAGGERRKSSPAPHGKNRGFQGNDRSRWKMDDAGGDRRKAAWGDDFERSSPGHHGNNGRRISKQWTVLGGEKMDNAGGDFTEF</sequence>
<feature type="compositionally biased region" description="Basic and acidic residues" evidence="1">
    <location>
        <begin position="119"/>
        <end position="145"/>
    </location>
</feature>
<protein>
    <submittedName>
        <fullName evidence="2">Uncharacterized protein</fullName>
    </submittedName>
</protein>
<evidence type="ECO:0000313" key="2">
    <source>
        <dbReference type="EMBL" id="KAJ6973960.1"/>
    </source>
</evidence>
<proteinExistence type="predicted"/>
<evidence type="ECO:0000256" key="1">
    <source>
        <dbReference type="SAM" id="MobiDB-lite"/>
    </source>
</evidence>